<protein>
    <submittedName>
        <fullName evidence="5">HxlR family transcriptional regulator</fullName>
    </submittedName>
</protein>
<keyword evidence="1" id="KW-0805">Transcription regulation</keyword>
<evidence type="ECO:0000313" key="5">
    <source>
        <dbReference type="EMBL" id="AIS31573.1"/>
    </source>
</evidence>
<dbReference type="AlphaFoldDB" id="A0A089ZH33"/>
<dbReference type="PANTHER" id="PTHR33204">
    <property type="entry name" value="TRANSCRIPTIONAL REGULATOR, MARR FAMILY"/>
    <property type="match status" value="1"/>
</dbReference>
<keyword evidence="3" id="KW-0804">Transcription</keyword>
<dbReference type="GeneID" id="24791908"/>
<accession>A0A089ZH33</accession>
<dbReference type="PANTHER" id="PTHR33204:SF18">
    <property type="entry name" value="TRANSCRIPTIONAL REGULATORY PROTEIN"/>
    <property type="match status" value="1"/>
</dbReference>
<dbReference type="GO" id="GO:0003677">
    <property type="term" value="F:DNA binding"/>
    <property type="evidence" value="ECO:0007669"/>
    <property type="project" value="UniProtKB-KW"/>
</dbReference>
<sequence length="130" mass="15086">MGNDYLKELYQTVDDTFSYLRKKWTIPIIKGLFCDCKNFKGFLELNPGLSSKVLSERLKELEENGVVEKIVLNSSAGHTEYYLTEKGCRLNRIIFEMFNFALDEVLTNEENIKLKEESKESLKATLKMNC</sequence>
<evidence type="ECO:0000256" key="1">
    <source>
        <dbReference type="ARBA" id="ARBA00023015"/>
    </source>
</evidence>
<evidence type="ECO:0000256" key="3">
    <source>
        <dbReference type="ARBA" id="ARBA00023163"/>
    </source>
</evidence>
<dbReference type="OrthoDB" id="10490at2157"/>
<dbReference type="Gene3D" id="1.10.10.10">
    <property type="entry name" value="Winged helix-like DNA-binding domain superfamily/Winged helix DNA-binding domain"/>
    <property type="match status" value="1"/>
</dbReference>
<dbReference type="RefSeq" id="WP_048084860.1">
    <property type="nucleotide sequence ID" value="NZ_CP006933.1"/>
</dbReference>
<dbReference type="InterPro" id="IPR036390">
    <property type="entry name" value="WH_DNA-bd_sf"/>
</dbReference>
<evidence type="ECO:0000313" key="6">
    <source>
        <dbReference type="Proteomes" id="UP000029661"/>
    </source>
</evidence>
<dbReference type="KEGG" id="mfc:BRM9_0753"/>
<proteinExistence type="predicted"/>
<dbReference type="PROSITE" id="PS51118">
    <property type="entry name" value="HTH_HXLR"/>
    <property type="match status" value="1"/>
</dbReference>
<keyword evidence="2" id="KW-0238">DNA-binding</keyword>
<dbReference type="InterPro" id="IPR002577">
    <property type="entry name" value="HTH_HxlR"/>
</dbReference>
<dbReference type="SUPFAM" id="SSF46785">
    <property type="entry name" value="Winged helix' DNA-binding domain"/>
    <property type="match status" value="1"/>
</dbReference>
<feature type="domain" description="HTH hxlR-type" evidence="4">
    <location>
        <begin position="11"/>
        <end position="109"/>
    </location>
</feature>
<name>A0A089ZH33_METFO</name>
<dbReference type="Pfam" id="PF01638">
    <property type="entry name" value="HxlR"/>
    <property type="match status" value="1"/>
</dbReference>
<evidence type="ECO:0000256" key="2">
    <source>
        <dbReference type="ARBA" id="ARBA00023125"/>
    </source>
</evidence>
<dbReference type="InterPro" id="IPR036388">
    <property type="entry name" value="WH-like_DNA-bd_sf"/>
</dbReference>
<dbReference type="Proteomes" id="UP000029661">
    <property type="component" value="Chromosome"/>
</dbReference>
<dbReference type="STRING" id="2162.BRM9_0753"/>
<organism evidence="5 6">
    <name type="scientific">Methanobacterium formicicum</name>
    <dbReference type="NCBI Taxonomy" id="2162"/>
    <lineage>
        <taxon>Archaea</taxon>
        <taxon>Methanobacteriati</taxon>
        <taxon>Methanobacteriota</taxon>
        <taxon>Methanomada group</taxon>
        <taxon>Methanobacteria</taxon>
        <taxon>Methanobacteriales</taxon>
        <taxon>Methanobacteriaceae</taxon>
        <taxon>Methanobacterium</taxon>
    </lineage>
</organism>
<gene>
    <name evidence="5" type="ORF">BRM9_0753</name>
</gene>
<dbReference type="EMBL" id="CP006933">
    <property type="protein sequence ID" value="AIS31573.1"/>
    <property type="molecule type" value="Genomic_DNA"/>
</dbReference>
<reference evidence="5 6" key="1">
    <citation type="submission" date="2013-12" db="EMBL/GenBank/DDBJ databases">
        <title>The complete genome sequence of Methanobacterium sp. BRM9.</title>
        <authorList>
            <consortium name="Pastoral Greenhouse Gas Research Consortium"/>
            <person name="Kelly W.J."/>
            <person name="Leahy S.C."/>
            <person name="Perry R."/>
            <person name="Li D."/>
            <person name="Altermann E."/>
            <person name="Lambie S.C."/>
            <person name="Attwood G.T."/>
        </authorList>
    </citation>
    <scope>NUCLEOTIDE SEQUENCE [LARGE SCALE GENOMIC DNA]</scope>
    <source>
        <strain evidence="5 6">BRM9</strain>
    </source>
</reference>
<evidence type="ECO:0000259" key="4">
    <source>
        <dbReference type="PROSITE" id="PS51118"/>
    </source>
</evidence>